<sequence>MYHVKLGPLHLRMRLQRRRFGSNARLNPLAEVQASIPGPPRSILACILPVASYSLPTNRDWSSLLLGL</sequence>
<evidence type="ECO:0000313" key="1">
    <source>
        <dbReference type="EMBL" id="EMD85631.1"/>
    </source>
</evidence>
<dbReference type="OrthoDB" id="3772764at2759"/>
<gene>
    <name evidence="1" type="ORF">COCHEDRAFT_1024297</name>
</gene>
<protein>
    <submittedName>
        <fullName evidence="1">Uncharacterized protein</fullName>
    </submittedName>
</protein>
<dbReference type="AlphaFoldDB" id="M2TV39"/>
<organism evidence="1 2">
    <name type="scientific">Cochliobolus heterostrophus (strain C5 / ATCC 48332 / race O)</name>
    <name type="common">Southern corn leaf blight fungus</name>
    <name type="synonym">Bipolaris maydis</name>
    <dbReference type="NCBI Taxonomy" id="701091"/>
    <lineage>
        <taxon>Eukaryota</taxon>
        <taxon>Fungi</taxon>
        <taxon>Dikarya</taxon>
        <taxon>Ascomycota</taxon>
        <taxon>Pezizomycotina</taxon>
        <taxon>Dothideomycetes</taxon>
        <taxon>Pleosporomycetidae</taxon>
        <taxon>Pleosporales</taxon>
        <taxon>Pleosporineae</taxon>
        <taxon>Pleosporaceae</taxon>
        <taxon>Bipolaris</taxon>
    </lineage>
</organism>
<proteinExistence type="predicted"/>
<dbReference type="HOGENOM" id="CLU_2800862_0_0_1"/>
<keyword evidence="2" id="KW-1185">Reference proteome</keyword>
<reference evidence="2" key="2">
    <citation type="journal article" date="2013" name="PLoS Genet.">
        <title>Comparative genome structure, secondary metabolite, and effector coding capacity across Cochliobolus pathogens.</title>
        <authorList>
            <person name="Condon B.J."/>
            <person name="Leng Y."/>
            <person name="Wu D."/>
            <person name="Bushley K.E."/>
            <person name="Ohm R.A."/>
            <person name="Otillar R."/>
            <person name="Martin J."/>
            <person name="Schackwitz W."/>
            <person name="Grimwood J."/>
            <person name="MohdZainudin N."/>
            <person name="Xue C."/>
            <person name="Wang R."/>
            <person name="Manning V.A."/>
            <person name="Dhillon B."/>
            <person name="Tu Z.J."/>
            <person name="Steffenson B.J."/>
            <person name="Salamov A."/>
            <person name="Sun H."/>
            <person name="Lowry S."/>
            <person name="LaButti K."/>
            <person name="Han J."/>
            <person name="Copeland A."/>
            <person name="Lindquist E."/>
            <person name="Barry K."/>
            <person name="Schmutz J."/>
            <person name="Baker S.E."/>
            <person name="Ciuffetti L.M."/>
            <person name="Grigoriev I.V."/>
            <person name="Zhong S."/>
            <person name="Turgeon B.G."/>
        </authorList>
    </citation>
    <scope>NUCLEOTIDE SEQUENCE [LARGE SCALE GENOMIC DNA]</scope>
    <source>
        <strain evidence="2">C5 / ATCC 48332 / race O</strain>
    </source>
</reference>
<evidence type="ECO:0000313" key="2">
    <source>
        <dbReference type="Proteomes" id="UP000016936"/>
    </source>
</evidence>
<dbReference type="EMBL" id="KB445587">
    <property type="protein sequence ID" value="EMD85631.1"/>
    <property type="molecule type" value="Genomic_DNA"/>
</dbReference>
<dbReference type="Proteomes" id="UP000016936">
    <property type="component" value="Unassembled WGS sequence"/>
</dbReference>
<name>M2TV39_COCH5</name>
<accession>M2TV39</accession>
<feature type="non-terminal residue" evidence="1">
    <location>
        <position position="68"/>
    </location>
</feature>
<reference evidence="1 2" key="1">
    <citation type="journal article" date="2012" name="PLoS Pathog.">
        <title>Diverse lifestyles and strategies of plant pathogenesis encoded in the genomes of eighteen Dothideomycetes fungi.</title>
        <authorList>
            <person name="Ohm R.A."/>
            <person name="Feau N."/>
            <person name="Henrissat B."/>
            <person name="Schoch C.L."/>
            <person name="Horwitz B.A."/>
            <person name="Barry K.W."/>
            <person name="Condon B.J."/>
            <person name="Copeland A.C."/>
            <person name="Dhillon B."/>
            <person name="Glaser F."/>
            <person name="Hesse C.N."/>
            <person name="Kosti I."/>
            <person name="LaButti K."/>
            <person name="Lindquist E.A."/>
            <person name="Lucas S."/>
            <person name="Salamov A.A."/>
            <person name="Bradshaw R.E."/>
            <person name="Ciuffetti L."/>
            <person name="Hamelin R.C."/>
            <person name="Kema G.H.J."/>
            <person name="Lawrence C."/>
            <person name="Scott J.A."/>
            <person name="Spatafora J.W."/>
            <person name="Turgeon B.G."/>
            <person name="de Wit P.J.G.M."/>
            <person name="Zhong S."/>
            <person name="Goodwin S.B."/>
            <person name="Grigoriev I.V."/>
        </authorList>
    </citation>
    <scope>NUCLEOTIDE SEQUENCE [LARGE SCALE GENOMIC DNA]</scope>
    <source>
        <strain evidence="2">C5 / ATCC 48332 / race O</strain>
    </source>
</reference>